<dbReference type="InterPro" id="IPR051788">
    <property type="entry name" value="MFS_Transporter"/>
</dbReference>
<evidence type="ECO:0000256" key="3">
    <source>
        <dbReference type="ARBA" id="ARBA00022989"/>
    </source>
</evidence>
<feature type="transmembrane region" description="Helical" evidence="5">
    <location>
        <begin position="164"/>
        <end position="184"/>
    </location>
</feature>
<evidence type="ECO:0000256" key="4">
    <source>
        <dbReference type="ARBA" id="ARBA00023136"/>
    </source>
</evidence>
<evidence type="ECO:0000259" key="6">
    <source>
        <dbReference type="PROSITE" id="PS50850"/>
    </source>
</evidence>
<name>A0A249JYS7_9ACTN</name>
<feature type="transmembrane region" description="Helical" evidence="5">
    <location>
        <begin position="140"/>
        <end position="158"/>
    </location>
</feature>
<dbReference type="OrthoDB" id="151222at2"/>
<keyword evidence="8" id="KW-1185">Reference proteome</keyword>
<feature type="transmembrane region" description="Helical" evidence="5">
    <location>
        <begin position="212"/>
        <end position="231"/>
    </location>
</feature>
<dbReference type="PROSITE" id="PS50850">
    <property type="entry name" value="MFS"/>
    <property type="match status" value="1"/>
</dbReference>
<organism evidence="7 8">
    <name type="scientific">Candidatus Nanopelagicus limnae</name>
    <dbReference type="NCBI Taxonomy" id="1884634"/>
    <lineage>
        <taxon>Bacteria</taxon>
        <taxon>Bacillati</taxon>
        <taxon>Actinomycetota</taxon>
        <taxon>Actinomycetes</taxon>
        <taxon>Candidatus Nanopelagicales</taxon>
        <taxon>Candidatus Nanopelagicaceae</taxon>
        <taxon>Candidatus Nanopelagicus</taxon>
    </lineage>
</organism>
<evidence type="ECO:0000256" key="1">
    <source>
        <dbReference type="ARBA" id="ARBA00004651"/>
    </source>
</evidence>
<evidence type="ECO:0000313" key="8">
    <source>
        <dbReference type="Proteomes" id="UP000217153"/>
    </source>
</evidence>
<dbReference type="PANTHER" id="PTHR23514:SF13">
    <property type="entry name" value="INNER MEMBRANE PROTEIN YBJJ"/>
    <property type="match status" value="1"/>
</dbReference>
<proteinExistence type="predicted"/>
<dbReference type="Pfam" id="PF07690">
    <property type="entry name" value="MFS_1"/>
    <property type="match status" value="1"/>
</dbReference>
<protein>
    <submittedName>
        <fullName evidence="7">Major facilitator superfamily protein</fullName>
    </submittedName>
</protein>
<feature type="transmembrane region" description="Helical" evidence="5">
    <location>
        <begin position="47"/>
        <end position="67"/>
    </location>
</feature>
<dbReference type="EMBL" id="CP016768">
    <property type="protein sequence ID" value="ASY09662.1"/>
    <property type="molecule type" value="Genomic_DNA"/>
</dbReference>
<dbReference type="InterPro" id="IPR011701">
    <property type="entry name" value="MFS"/>
</dbReference>
<dbReference type="GO" id="GO:0005886">
    <property type="term" value="C:plasma membrane"/>
    <property type="evidence" value="ECO:0007669"/>
    <property type="project" value="UniProtKB-SubCell"/>
</dbReference>
<sequence>MKNFEKTNYSRAEKRYLSIIFFLFGISIMSLAPRTPDLKANLDINNGAFGTLLGASSIGSIIMLLIGGQIVHAIGSKRALQIGSTGVAVMFTALVHTSSPILFLFLNILAGASISIYHIASSGHSLHRQDEVGSVIVPKLHGAWAVGAMSTAAIAFLISDYVSITWHITILMFIVWLITQFCIAKLSNTFPANLEADDAYQTGSIKQFKFKVNWFLSLGFFCASIMEFTIADWATLFGKEELNMSSSIATLSYLVYLIGLIIGRFSIGWALNHQSERFWIKTGGAVGGAGFISMILLSSLLVDSNKTIAYLIAFLGFFLAGLGSSALAPVFFSIAGRLSNGRNAIAVAQLSFVNTFIIFISKTILAWIVELTSITTALLFASVMMLALLYFGKVGSPVRAGRL</sequence>
<dbReference type="KEGG" id="abam:B1s21122_04915"/>
<dbReference type="Proteomes" id="UP000217153">
    <property type="component" value="Chromosome"/>
</dbReference>
<accession>A0A249JYS7</accession>
<dbReference type="InterPro" id="IPR036259">
    <property type="entry name" value="MFS_trans_sf"/>
</dbReference>
<keyword evidence="2 5" id="KW-0812">Transmembrane</keyword>
<feature type="transmembrane region" description="Helical" evidence="5">
    <location>
        <begin position="374"/>
        <end position="392"/>
    </location>
</feature>
<dbReference type="PANTHER" id="PTHR23514">
    <property type="entry name" value="BYPASS OF STOP CODON PROTEIN 6"/>
    <property type="match status" value="1"/>
</dbReference>
<reference evidence="8" key="1">
    <citation type="submission" date="2016-10" db="EMBL/GenBank/DDBJ databases">
        <title>High microdiversification within the ubiquitous acI lineage of Actinobacteria.</title>
        <authorList>
            <person name="Neuenschwander S.M."/>
            <person name="Salcher M."/>
            <person name="Ghai R."/>
            <person name="Pernthaler J."/>
        </authorList>
    </citation>
    <scope>NUCLEOTIDE SEQUENCE [LARGE SCALE GENOMIC DNA]</scope>
</reference>
<keyword evidence="4 5" id="KW-0472">Membrane</keyword>
<dbReference type="Gene3D" id="1.20.1250.20">
    <property type="entry name" value="MFS general substrate transporter like domains"/>
    <property type="match status" value="2"/>
</dbReference>
<dbReference type="SUPFAM" id="SSF103473">
    <property type="entry name" value="MFS general substrate transporter"/>
    <property type="match status" value="1"/>
</dbReference>
<feature type="transmembrane region" description="Helical" evidence="5">
    <location>
        <begin position="79"/>
        <end position="95"/>
    </location>
</feature>
<feature type="transmembrane region" description="Helical" evidence="5">
    <location>
        <begin position="344"/>
        <end position="368"/>
    </location>
</feature>
<dbReference type="RefSeq" id="WP_095680968.1">
    <property type="nucleotide sequence ID" value="NZ_CP016768.2"/>
</dbReference>
<gene>
    <name evidence="7" type="ORF">B1s21122_04915</name>
</gene>
<feature type="transmembrane region" description="Helical" evidence="5">
    <location>
        <begin position="278"/>
        <end position="302"/>
    </location>
</feature>
<feature type="transmembrane region" description="Helical" evidence="5">
    <location>
        <begin position="251"/>
        <end position="271"/>
    </location>
</feature>
<evidence type="ECO:0000256" key="2">
    <source>
        <dbReference type="ARBA" id="ARBA00022692"/>
    </source>
</evidence>
<dbReference type="InterPro" id="IPR020846">
    <property type="entry name" value="MFS_dom"/>
</dbReference>
<feature type="transmembrane region" description="Helical" evidence="5">
    <location>
        <begin position="308"/>
        <end position="332"/>
    </location>
</feature>
<comment type="subcellular location">
    <subcellularLocation>
        <location evidence="1">Cell membrane</location>
        <topology evidence="1">Multi-pass membrane protein</topology>
    </subcellularLocation>
</comment>
<keyword evidence="3 5" id="KW-1133">Transmembrane helix</keyword>
<evidence type="ECO:0000313" key="7">
    <source>
        <dbReference type="EMBL" id="ASY09662.1"/>
    </source>
</evidence>
<feature type="transmembrane region" description="Helical" evidence="5">
    <location>
        <begin position="101"/>
        <end position="120"/>
    </location>
</feature>
<feature type="domain" description="Major facilitator superfamily (MFS) profile" evidence="6">
    <location>
        <begin position="13"/>
        <end position="399"/>
    </location>
</feature>
<dbReference type="GO" id="GO:0022857">
    <property type="term" value="F:transmembrane transporter activity"/>
    <property type="evidence" value="ECO:0007669"/>
    <property type="project" value="InterPro"/>
</dbReference>
<evidence type="ECO:0000256" key="5">
    <source>
        <dbReference type="SAM" id="Phobius"/>
    </source>
</evidence>
<feature type="transmembrane region" description="Helical" evidence="5">
    <location>
        <begin position="16"/>
        <end position="35"/>
    </location>
</feature>
<dbReference type="AlphaFoldDB" id="A0A249JYS7"/>